<accession>A0A5T1UJ44</accession>
<evidence type="ECO:0000313" key="2">
    <source>
        <dbReference type="Proteomes" id="UP000352088"/>
    </source>
</evidence>
<gene>
    <name evidence="1" type="ORF">DSX26_00365</name>
</gene>
<comment type="caution">
    <text evidence="1">The sequence shown here is derived from an EMBL/GenBank/DDBJ whole genome shotgun (WGS) entry which is preliminary data.</text>
</comment>
<dbReference type="EMBL" id="AACQHW010000001">
    <property type="protein sequence ID" value="EAL6849920.1"/>
    <property type="molecule type" value="Genomic_DNA"/>
</dbReference>
<protein>
    <submittedName>
        <fullName evidence="1">Uncharacterized protein</fullName>
    </submittedName>
</protein>
<evidence type="ECO:0000313" key="1">
    <source>
        <dbReference type="EMBL" id="EAL6849920.1"/>
    </source>
</evidence>
<dbReference type="AlphaFoldDB" id="A0A5T1UJ44"/>
<proteinExistence type="predicted"/>
<dbReference type="RefSeq" id="WP_416406797.1">
    <property type="nucleotide sequence ID" value="NZ_JBLTGM010000003.1"/>
</dbReference>
<reference evidence="1 2" key="1">
    <citation type="submission" date="2018-07" db="EMBL/GenBank/DDBJ databases">
        <authorList>
            <consortium name="NARMS: The National Antimicrobial Resistance Monitoring System"/>
        </authorList>
    </citation>
    <scope>NUCLEOTIDE SEQUENCE [LARGE SCALE GENOMIC DNA]</scope>
    <source>
        <strain evidence="1 2">CVM N17C548</strain>
    </source>
</reference>
<name>A0A5T1UJ44_CAMCO</name>
<sequence length="136" mass="16016">MLDYNSWQEAQAKVEPLRKQVMEAILKDERFNASIPDAYRDNLLRVDIKNTIFDLIFDLGNFHIEASFNLFSLGFLEHSSNVIIFQGDYDLYKGNVKRIVDDLYFELSREIPNTRRALKDLIKDCKRVLKLKVNDK</sequence>
<dbReference type="Proteomes" id="UP000352088">
    <property type="component" value="Unassembled WGS sequence"/>
</dbReference>
<organism evidence="1 2">
    <name type="scientific">Campylobacter coli</name>
    <dbReference type="NCBI Taxonomy" id="195"/>
    <lineage>
        <taxon>Bacteria</taxon>
        <taxon>Pseudomonadati</taxon>
        <taxon>Campylobacterota</taxon>
        <taxon>Epsilonproteobacteria</taxon>
        <taxon>Campylobacterales</taxon>
        <taxon>Campylobacteraceae</taxon>
        <taxon>Campylobacter</taxon>
    </lineage>
</organism>